<keyword evidence="2" id="KW-1185">Reference proteome</keyword>
<sequence>MTFFDMRYLSLSSPLSHHFHSLLNAQYRYPCCSLFLFVVGLTVRIPVLSAPSIMFGACFNLSSPLRASLLLIFRISFLSSYTSQPRARSRTATLPCVIPFPVSRLSPIT</sequence>
<protein>
    <submittedName>
        <fullName evidence="1">Uncharacterized protein</fullName>
    </submittedName>
</protein>
<name>A0ACD3AAN7_9AGAR</name>
<dbReference type="Proteomes" id="UP000308600">
    <property type="component" value="Unassembled WGS sequence"/>
</dbReference>
<dbReference type="EMBL" id="ML208621">
    <property type="protein sequence ID" value="TFK61897.1"/>
    <property type="molecule type" value="Genomic_DNA"/>
</dbReference>
<accession>A0ACD3AAN7</accession>
<evidence type="ECO:0000313" key="2">
    <source>
        <dbReference type="Proteomes" id="UP000308600"/>
    </source>
</evidence>
<organism evidence="1 2">
    <name type="scientific">Pluteus cervinus</name>
    <dbReference type="NCBI Taxonomy" id="181527"/>
    <lineage>
        <taxon>Eukaryota</taxon>
        <taxon>Fungi</taxon>
        <taxon>Dikarya</taxon>
        <taxon>Basidiomycota</taxon>
        <taxon>Agaricomycotina</taxon>
        <taxon>Agaricomycetes</taxon>
        <taxon>Agaricomycetidae</taxon>
        <taxon>Agaricales</taxon>
        <taxon>Pluteineae</taxon>
        <taxon>Pluteaceae</taxon>
        <taxon>Pluteus</taxon>
    </lineage>
</organism>
<proteinExistence type="predicted"/>
<evidence type="ECO:0000313" key="1">
    <source>
        <dbReference type="EMBL" id="TFK61897.1"/>
    </source>
</evidence>
<gene>
    <name evidence="1" type="ORF">BDN72DRAFT_419833</name>
</gene>
<reference evidence="1 2" key="1">
    <citation type="journal article" date="2019" name="Nat. Ecol. Evol.">
        <title>Megaphylogeny resolves global patterns of mushroom evolution.</title>
        <authorList>
            <person name="Varga T."/>
            <person name="Krizsan K."/>
            <person name="Foldi C."/>
            <person name="Dima B."/>
            <person name="Sanchez-Garcia M."/>
            <person name="Sanchez-Ramirez S."/>
            <person name="Szollosi G.J."/>
            <person name="Szarkandi J.G."/>
            <person name="Papp V."/>
            <person name="Albert L."/>
            <person name="Andreopoulos W."/>
            <person name="Angelini C."/>
            <person name="Antonin V."/>
            <person name="Barry K.W."/>
            <person name="Bougher N.L."/>
            <person name="Buchanan P."/>
            <person name="Buyck B."/>
            <person name="Bense V."/>
            <person name="Catcheside P."/>
            <person name="Chovatia M."/>
            <person name="Cooper J."/>
            <person name="Damon W."/>
            <person name="Desjardin D."/>
            <person name="Finy P."/>
            <person name="Geml J."/>
            <person name="Haridas S."/>
            <person name="Hughes K."/>
            <person name="Justo A."/>
            <person name="Karasinski D."/>
            <person name="Kautmanova I."/>
            <person name="Kiss B."/>
            <person name="Kocsube S."/>
            <person name="Kotiranta H."/>
            <person name="LaButti K.M."/>
            <person name="Lechner B.E."/>
            <person name="Liimatainen K."/>
            <person name="Lipzen A."/>
            <person name="Lukacs Z."/>
            <person name="Mihaltcheva S."/>
            <person name="Morgado L.N."/>
            <person name="Niskanen T."/>
            <person name="Noordeloos M.E."/>
            <person name="Ohm R.A."/>
            <person name="Ortiz-Santana B."/>
            <person name="Ovrebo C."/>
            <person name="Racz N."/>
            <person name="Riley R."/>
            <person name="Savchenko A."/>
            <person name="Shiryaev A."/>
            <person name="Soop K."/>
            <person name="Spirin V."/>
            <person name="Szebenyi C."/>
            <person name="Tomsovsky M."/>
            <person name="Tulloss R.E."/>
            <person name="Uehling J."/>
            <person name="Grigoriev I.V."/>
            <person name="Vagvolgyi C."/>
            <person name="Papp T."/>
            <person name="Martin F.M."/>
            <person name="Miettinen O."/>
            <person name="Hibbett D.S."/>
            <person name="Nagy L.G."/>
        </authorList>
    </citation>
    <scope>NUCLEOTIDE SEQUENCE [LARGE SCALE GENOMIC DNA]</scope>
    <source>
        <strain evidence="1 2">NL-1719</strain>
    </source>
</reference>